<dbReference type="EMBL" id="CP004044">
    <property type="protein sequence ID" value="AGC67056.1"/>
    <property type="molecule type" value="Genomic_DNA"/>
</dbReference>
<sequence length="54" mass="6354">MRISGITYVKRKKRWLPKLLSILLIIIAVALVVILFLLMFTNVHIPYISEWLES</sequence>
<accession>L7VKP7</accession>
<evidence type="ECO:0000313" key="2">
    <source>
        <dbReference type="EMBL" id="AGC67056.1"/>
    </source>
</evidence>
<protein>
    <submittedName>
        <fullName evidence="2">Uncharacterized protein</fullName>
    </submittedName>
</protein>
<dbReference type="KEGG" id="css:Cst_c00230"/>
<keyword evidence="1" id="KW-0812">Transmembrane</keyword>
<name>L7VKP7_THES1</name>
<feature type="transmembrane region" description="Helical" evidence="1">
    <location>
        <begin position="20"/>
        <end position="45"/>
    </location>
</feature>
<gene>
    <name evidence="2" type="ordered locus">Cst_c00230</name>
</gene>
<dbReference type="AlphaFoldDB" id="L7VKP7"/>
<evidence type="ECO:0000313" key="3">
    <source>
        <dbReference type="Proteomes" id="UP000011220"/>
    </source>
</evidence>
<keyword evidence="1" id="KW-0472">Membrane</keyword>
<dbReference type="Proteomes" id="UP000011220">
    <property type="component" value="Chromosome"/>
</dbReference>
<reference evidence="2 3" key="1">
    <citation type="journal article" date="2013" name="Genome Announc.">
        <title>Complete genome sequence of Clostridium stercorarium subsp. stercorarium strain DSM 8532, a thermophilic degrader of plant cell wall fibers.</title>
        <authorList>
            <person name="Poehlein A."/>
            <person name="Zverlov V.V."/>
            <person name="Daniel R."/>
            <person name="Schwarz W.H."/>
            <person name="Liebl W."/>
        </authorList>
    </citation>
    <scope>NUCLEOTIDE SEQUENCE [LARGE SCALE GENOMIC DNA]</scope>
    <source>
        <strain evidence="3">ATCC 35414 / DSM 8532 / NCIMB 11754</strain>
    </source>
</reference>
<evidence type="ECO:0000256" key="1">
    <source>
        <dbReference type="SAM" id="Phobius"/>
    </source>
</evidence>
<dbReference type="KEGG" id="csd:Clst_0023"/>
<keyword evidence="3" id="KW-1185">Reference proteome</keyword>
<organism evidence="2 3">
    <name type="scientific">Thermoclostridium stercorarium (strain ATCC 35414 / DSM 8532 / NCIMB 11754)</name>
    <name type="common">Clostridium stercorarium</name>
    <dbReference type="NCBI Taxonomy" id="1121335"/>
    <lineage>
        <taxon>Bacteria</taxon>
        <taxon>Bacillati</taxon>
        <taxon>Bacillota</taxon>
        <taxon>Clostridia</taxon>
        <taxon>Eubacteriales</taxon>
        <taxon>Oscillospiraceae</taxon>
        <taxon>Thermoclostridium</taxon>
    </lineage>
</organism>
<keyword evidence="1" id="KW-1133">Transmembrane helix</keyword>
<dbReference type="PATRIC" id="fig|1121335.3.peg.21"/>
<proteinExistence type="predicted"/>